<dbReference type="Proteomes" id="UP001642409">
    <property type="component" value="Unassembled WGS sequence"/>
</dbReference>
<dbReference type="InterPro" id="IPR001611">
    <property type="entry name" value="Leu-rich_rpt"/>
</dbReference>
<reference evidence="3" key="1">
    <citation type="submission" date="2023-06" db="EMBL/GenBank/DDBJ databases">
        <authorList>
            <person name="Kurt Z."/>
        </authorList>
    </citation>
    <scope>NUCLEOTIDE SEQUENCE</scope>
</reference>
<gene>
    <name evidence="3" type="ORF">HINF_LOCUS28243</name>
    <name evidence="4" type="ORF">HINF_LOCUS56520</name>
</gene>
<accession>A0AA86PLA5</accession>
<dbReference type="SUPFAM" id="SSF52058">
    <property type="entry name" value="L domain-like"/>
    <property type="match status" value="1"/>
</dbReference>
<name>A0AA86PLA5_9EUKA</name>
<evidence type="ECO:0000256" key="2">
    <source>
        <dbReference type="ARBA" id="ARBA00022737"/>
    </source>
</evidence>
<protein>
    <submittedName>
        <fullName evidence="3">Leucine-rich repeat domain-containing protein</fullName>
    </submittedName>
    <submittedName>
        <fullName evidence="4">Leucine-rich_repeat domain-containing protein</fullName>
    </submittedName>
</protein>
<dbReference type="Gene3D" id="3.80.10.10">
    <property type="entry name" value="Ribonuclease Inhibitor"/>
    <property type="match status" value="2"/>
</dbReference>
<dbReference type="PROSITE" id="PS51450">
    <property type="entry name" value="LRR"/>
    <property type="match status" value="2"/>
</dbReference>
<reference evidence="4 5" key="2">
    <citation type="submission" date="2024-07" db="EMBL/GenBank/DDBJ databases">
        <authorList>
            <person name="Akdeniz Z."/>
        </authorList>
    </citation>
    <scope>NUCLEOTIDE SEQUENCE [LARGE SCALE GENOMIC DNA]</scope>
</reference>
<sequence length="382" mass="44369">MEDLMKMNVPLEVWEDASNSNLLSFNQEFTQKTKQFRLNSRQIEYIYLISFLTNLTELSLQNNNISDISAITKLKNLKKLNVIDNCIEDILTLLSLPNLTHLDLQQNILTSYTLALPNLVDLKLGYNKLINKSGLYHSSKLQILYLSATETTDLRTIPHELFGLKDLELYRNNIMEISYLSNFVDLQSLSLGRNKQLQNIGPLKFCTQLTQLRIYYTSVADIWPLQYMKNLKILDMNCAKVIDLHPLQLLYKLEYISGHSTCIIDVSPLAGLIQLDIIYLNNNKITNADSLKHHMNYSEYRLSNQQVPTPDELTFYSKILSVHNSQKQIQKLILAENRASKFQESMTHQKEQIKIQINQHIRVMNKKIEIWAQFIQNSNTNQ</sequence>
<dbReference type="EMBL" id="CAXDID020000305">
    <property type="protein sequence ID" value="CAL6074198.1"/>
    <property type="molecule type" value="Genomic_DNA"/>
</dbReference>
<keyword evidence="5" id="KW-1185">Reference proteome</keyword>
<evidence type="ECO:0000313" key="5">
    <source>
        <dbReference type="Proteomes" id="UP001642409"/>
    </source>
</evidence>
<dbReference type="InterPro" id="IPR032675">
    <property type="entry name" value="LRR_dom_sf"/>
</dbReference>
<dbReference type="EMBL" id="CATOUU010000678">
    <property type="protein sequence ID" value="CAI9940598.1"/>
    <property type="molecule type" value="Genomic_DNA"/>
</dbReference>
<organism evidence="3">
    <name type="scientific">Hexamita inflata</name>
    <dbReference type="NCBI Taxonomy" id="28002"/>
    <lineage>
        <taxon>Eukaryota</taxon>
        <taxon>Metamonada</taxon>
        <taxon>Diplomonadida</taxon>
        <taxon>Hexamitidae</taxon>
        <taxon>Hexamitinae</taxon>
        <taxon>Hexamita</taxon>
    </lineage>
</organism>
<evidence type="ECO:0000313" key="3">
    <source>
        <dbReference type="EMBL" id="CAI9940598.1"/>
    </source>
</evidence>
<dbReference type="PANTHER" id="PTHR46652:SF3">
    <property type="entry name" value="LEUCINE-RICH REPEAT-CONTAINING PROTEIN 9"/>
    <property type="match status" value="1"/>
</dbReference>
<comment type="caution">
    <text evidence="3">The sequence shown here is derived from an EMBL/GenBank/DDBJ whole genome shotgun (WGS) entry which is preliminary data.</text>
</comment>
<evidence type="ECO:0000313" key="4">
    <source>
        <dbReference type="EMBL" id="CAL6074198.1"/>
    </source>
</evidence>
<dbReference type="AlphaFoldDB" id="A0AA86PLA5"/>
<dbReference type="InterPro" id="IPR050836">
    <property type="entry name" value="SDS22/Internalin_LRR"/>
</dbReference>
<dbReference type="PANTHER" id="PTHR46652">
    <property type="entry name" value="LEUCINE-RICH REPEAT AND IQ DOMAIN-CONTAINING PROTEIN 1-RELATED"/>
    <property type="match status" value="1"/>
</dbReference>
<keyword evidence="1" id="KW-0433">Leucine-rich repeat</keyword>
<proteinExistence type="predicted"/>
<keyword evidence="2" id="KW-0677">Repeat</keyword>
<dbReference type="SMART" id="SM00365">
    <property type="entry name" value="LRR_SD22"/>
    <property type="match status" value="3"/>
</dbReference>
<dbReference type="Pfam" id="PF12799">
    <property type="entry name" value="LRR_4"/>
    <property type="match status" value="1"/>
</dbReference>
<evidence type="ECO:0000256" key="1">
    <source>
        <dbReference type="ARBA" id="ARBA00022614"/>
    </source>
</evidence>
<dbReference type="InterPro" id="IPR025875">
    <property type="entry name" value="Leu-rich_rpt_4"/>
</dbReference>